<dbReference type="AlphaFoldDB" id="A0A1N7L3U6"/>
<evidence type="ECO:0000259" key="23">
    <source>
        <dbReference type="Pfam" id="PF08245"/>
    </source>
</evidence>
<evidence type="ECO:0000256" key="18">
    <source>
        <dbReference type="ARBA" id="ARBA00047808"/>
    </source>
</evidence>
<evidence type="ECO:0000256" key="11">
    <source>
        <dbReference type="ARBA" id="ARBA00022840"/>
    </source>
</evidence>
<dbReference type="RefSeq" id="WP_076514777.1">
    <property type="nucleotide sequence ID" value="NZ_FTOH01000003.1"/>
</dbReference>
<protein>
    <recommendedName>
        <fullName evidence="7">Dihydrofolate synthase/folylpolyglutamate synthase</fullName>
        <ecNumber evidence="5">6.3.2.12</ecNumber>
        <ecNumber evidence="6">6.3.2.17</ecNumber>
    </recommendedName>
    <alternativeName>
        <fullName evidence="16">Folylpoly-gamma-glutamate synthetase-dihydrofolate synthetase</fullName>
    </alternativeName>
    <alternativeName>
        <fullName evidence="14">Folylpolyglutamate synthetase</fullName>
    </alternativeName>
    <alternativeName>
        <fullName evidence="15">Tetrahydrofolylpolyglutamate synthase</fullName>
    </alternativeName>
</protein>
<keyword evidence="13" id="KW-0289">Folate biosynthesis</keyword>
<dbReference type="PANTHER" id="PTHR11136">
    <property type="entry name" value="FOLYLPOLYGLUTAMATE SYNTHASE-RELATED"/>
    <property type="match status" value="1"/>
</dbReference>
<evidence type="ECO:0000256" key="20">
    <source>
        <dbReference type="ARBA" id="ARBA00049161"/>
    </source>
</evidence>
<name>A0A1N7L3U6_9GAMM</name>
<dbReference type="GO" id="GO:0046656">
    <property type="term" value="P:folic acid biosynthetic process"/>
    <property type="evidence" value="ECO:0007669"/>
    <property type="project" value="UniProtKB-KW"/>
</dbReference>
<accession>A0A1N7L3U6</accession>
<keyword evidence="11 21" id="KW-0067">ATP-binding</keyword>
<evidence type="ECO:0000256" key="19">
    <source>
        <dbReference type="ARBA" id="ARBA00049035"/>
    </source>
</evidence>
<dbReference type="OrthoDB" id="9809356at2"/>
<evidence type="ECO:0000256" key="1">
    <source>
        <dbReference type="ARBA" id="ARBA00002714"/>
    </source>
</evidence>
<evidence type="ECO:0000256" key="2">
    <source>
        <dbReference type="ARBA" id="ARBA00004799"/>
    </source>
</evidence>
<evidence type="ECO:0000256" key="17">
    <source>
        <dbReference type="ARBA" id="ARBA00047493"/>
    </source>
</evidence>
<evidence type="ECO:0000256" key="7">
    <source>
        <dbReference type="ARBA" id="ARBA00019357"/>
    </source>
</evidence>
<comment type="pathway">
    <text evidence="3">Cofactor biosynthesis; tetrahydrofolylpolyglutamate biosynthesis.</text>
</comment>
<evidence type="ECO:0000256" key="6">
    <source>
        <dbReference type="ARBA" id="ARBA00013025"/>
    </source>
</evidence>
<dbReference type="EC" id="6.3.2.17" evidence="6"/>
<evidence type="ECO:0000256" key="8">
    <source>
        <dbReference type="ARBA" id="ARBA00022598"/>
    </source>
</evidence>
<comment type="function">
    <text evidence="1">Functions in two distinct reactions of the de novo folate biosynthetic pathway. Catalyzes the addition of a glutamate residue to dihydropteroate (7,8-dihydropteroate or H2Pte) to form dihydrofolate (7,8-dihydrofolate monoglutamate or H2Pte-Glu). Also catalyzes successive additions of L-glutamate to tetrahydrofolate or 10-formyltetrahydrofolate or 5,10-methylenetetrahydrofolate, leading to folylpolyglutamate derivatives.</text>
</comment>
<dbReference type="EC" id="6.3.2.12" evidence="5"/>
<evidence type="ECO:0000256" key="3">
    <source>
        <dbReference type="ARBA" id="ARBA00005150"/>
    </source>
</evidence>
<organism evidence="24 25">
    <name type="scientific">Thalassolituus maritimus</name>
    <dbReference type="NCBI Taxonomy" id="484498"/>
    <lineage>
        <taxon>Bacteria</taxon>
        <taxon>Pseudomonadati</taxon>
        <taxon>Pseudomonadota</taxon>
        <taxon>Gammaproteobacteria</taxon>
        <taxon>Oceanospirillales</taxon>
        <taxon>Oceanospirillaceae</taxon>
        <taxon>Thalassolituus</taxon>
    </lineage>
</organism>
<dbReference type="InterPro" id="IPR004101">
    <property type="entry name" value="Mur_ligase_C"/>
</dbReference>
<evidence type="ECO:0000256" key="16">
    <source>
        <dbReference type="ARBA" id="ARBA00032510"/>
    </source>
</evidence>
<evidence type="ECO:0000256" key="13">
    <source>
        <dbReference type="ARBA" id="ARBA00022909"/>
    </source>
</evidence>
<dbReference type="Pfam" id="PF02875">
    <property type="entry name" value="Mur_ligase_C"/>
    <property type="match status" value="1"/>
</dbReference>
<comment type="similarity">
    <text evidence="4 21">Belongs to the folylpolyglutamate synthase family.</text>
</comment>
<dbReference type="InterPro" id="IPR013221">
    <property type="entry name" value="Mur_ligase_cen"/>
</dbReference>
<dbReference type="GO" id="GO:0046872">
    <property type="term" value="F:metal ion binding"/>
    <property type="evidence" value="ECO:0007669"/>
    <property type="project" value="UniProtKB-KW"/>
</dbReference>
<dbReference type="InterPro" id="IPR036565">
    <property type="entry name" value="Mur-like_cat_sf"/>
</dbReference>
<dbReference type="InterPro" id="IPR036615">
    <property type="entry name" value="Mur_ligase_C_dom_sf"/>
</dbReference>
<evidence type="ECO:0000256" key="12">
    <source>
        <dbReference type="ARBA" id="ARBA00022842"/>
    </source>
</evidence>
<dbReference type="NCBIfam" id="TIGR01499">
    <property type="entry name" value="folC"/>
    <property type="match status" value="1"/>
</dbReference>
<gene>
    <name evidence="24" type="ORF">SAMN05421686_103268</name>
</gene>
<dbReference type="UniPathway" id="UPA00077">
    <property type="reaction ID" value="UER00157"/>
</dbReference>
<dbReference type="GO" id="GO:0004326">
    <property type="term" value="F:tetrahydrofolylpolyglutamate synthase activity"/>
    <property type="evidence" value="ECO:0007669"/>
    <property type="project" value="UniProtKB-EC"/>
</dbReference>
<keyword evidence="25" id="KW-1185">Reference proteome</keyword>
<dbReference type="Pfam" id="PF08245">
    <property type="entry name" value="Mur_ligase_M"/>
    <property type="match status" value="1"/>
</dbReference>
<comment type="pathway">
    <text evidence="2">Cofactor biosynthesis; tetrahydrofolate biosynthesis; 7,8-dihydrofolate from 2-amino-4-hydroxy-6-hydroxymethyl-7,8-dihydropteridine diphosphate and 4-aminobenzoate: step 2/2.</text>
</comment>
<proteinExistence type="inferred from homology"/>
<dbReference type="Gene3D" id="3.40.1190.10">
    <property type="entry name" value="Mur-like, catalytic domain"/>
    <property type="match status" value="1"/>
</dbReference>
<evidence type="ECO:0000256" key="4">
    <source>
        <dbReference type="ARBA" id="ARBA00008276"/>
    </source>
</evidence>
<dbReference type="PANTHER" id="PTHR11136:SF0">
    <property type="entry name" value="DIHYDROFOLATE SYNTHETASE-RELATED"/>
    <property type="match status" value="1"/>
</dbReference>
<dbReference type="GO" id="GO:0046654">
    <property type="term" value="P:tetrahydrofolate biosynthetic process"/>
    <property type="evidence" value="ECO:0007669"/>
    <property type="project" value="UniProtKB-UniPathway"/>
</dbReference>
<evidence type="ECO:0000256" key="10">
    <source>
        <dbReference type="ARBA" id="ARBA00022741"/>
    </source>
</evidence>
<comment type="catalytic activity">
    <reaction evidence="20">
        <text>7,8-dihydropteroate + L-glutamate + ATP = 7,8-dihydrofolate + ADP + phosphate + H(+)</text>
        <dbReference type="Rhea" id="RHEA:23584"/>
        <dbReference type="ChEBI" id="CHEBI:15378"/>
        <dbReference type="ChEBI" id="CHEBI:17839"/>
        <dbReference type="ChEBI" id="CHEBI:29985"/>
        <dbReference type="ChEBI" id="CHEBI:30616"/>
        <dbReference type="ChEBI" id="CHEBI:43474"/>
        <dbReference type="ChEBI" id="CHEBI:57451"/>
        <dbReference type="ChEBI" id="CHEBI:456216"/>
        <dbReference type="EC" id="6.3.2.12"/>
    </reaction>
</comment>
<comment type="catalytic activity">
    <reaction evidence="19">
        <text>(6R)-5,10-methylenetetrahydrofolyl-(gamma-L-Glu)(n) + L-glutamate + ATP = (6R)-5,10-methylenetetrahydrofolyl-(gamma-L-Glu)(n+1) + ADP + phosphate + H(+)</text>
        <dbReference type="Rhea" id="RHEA:51912"/>
        <dbReference type="Rhea" id="RHEA-COMP:13257"/>
        <dbReference type="Rhea" id="RHEA-COMP:13258"/>
        <dbReference type="ChEBI" id="CHEBI:15378"/>
        <dbReference type="ChEBI" id="CHEBI:29985"/>
        <dbReference type="ChEBI" id="CHEBI:30616"/>
        <dbReference type="ChEBI" id="CHEBI:43474"/>
        <dbReference type="ChEBI" id="CHEBI:136572"/>
        <dbReference type="ChEBI" id="CHEBI:456216"/>
        <dbReference type="EC" id="6.3.2.17"/>
    </reaction>
</comment>
<evidence type="ECO:0000313" key="25">
    <source>
        <dbReference type="Proteomes" id="UP000185639"/>
    </source>
</evidence>
<reference evidence="25" key="1">
    <citation type="submission" date="2017-01" db="EMBL/GenBank/DDBJ databases">
        <authorList>
            <person name="Varghese N."/>
            <person name="Submissions S."/>
        </authorList>
    </citation>
    <scope>NUCLEOTIDE SEQUENCE [LARGE SCALE GENOMIC DNA]</scope>
    <source>
        <strain evidence="25">DSM 24913</strain>
    </source>
</reference>
<evidence type="ECO:0000259" key="22">
    <source>
        <dbReference type="Pfam" id="PF02875"/>
    </source>
</evidence>
<dbReference type="InterPro" id="IPR001645">
    <property type="entry name" value="Folylpolyglutamate_synth"/>
</dbReference>
<dbReference type="Gene3D" id="3.90.190.20">
    <property type="entry name" value="Mur ligase, C-terminal domain"/>
    <property type="match status" value="1"/>
</dbReference>
<dbReference type="GO" id="GO:0005737">
    <property type="term" value="C:cytoplasm"/>
    <property type="evidence" value="ECO:0007669"/>
    <property type="project" value="TreeGrafter"/>
</dbReference>
<keyword evidence="10 21" id="KW-0547">Nucleotide-binding</keyword>
<evidence type="ECO:0000313" key="24">
    <source>
        <dbReference type="EMBL" id="SIS68451.1"/>
    </source>
</evidence>
<dbReference type="SUPFAM" id="SSF53623">
    <property type="entry name" value="MurD-like peptide ligases, catalytic domain"/>
    <property type="match status" value="1"/>
</dbReference>
<sequence>MLYSSPDEWLRYLEAIHPSGIDLGLERVARVAGTLDCVKPAPLVILVGGTNGKGTTSALIAALLRKQGMKVGMYNSPHIHRYNERVSVDGTDISDSDLCLSFDAVEQARGDITLTYFEFGTLAALWHFKQQMLDAVVLEIGLGGRLDAVNVVDPDISVVTSIGLDHQDWLGDTLDDIAYEKCSIARKGKWLVCGQPDAPAQASETVENIGGLFAARGEMFDVIESEQQLIVSYKTNSEPRTVTLTGYHIPHHNVATAIQSLALIDLLPSPEMVSEVVAGLRVPGRWQSWKNGSATVVLDVAHNPQAAAYLRHHIEELDCLVLGMLSDKDVAGVLEALPPFKRFCVVTLTGWRGLTCDELAAKSSAAGFTVDQSFETMSAALESIPATGTTLVAGSFHTVEAAAEWLHAGEGKWNSI</sequence>
<keyword evidence="12" id="KW-0460">Magnesium</keyword>
<dbReference type="SUPFAM" id="SSF53244">
    <property type="entry name" value="MurD-like peptide ligases, peptide-binding domain"/>
    <property type="match status" value="1"/>
</dbReference>
<keyword evidence="9" id="KW-0479">Metal-binding</keyword>
<feature type="domain" description="Mur ligase C-terminal" evidence="22">
    <location>
        <begin position="284"/>
        <end position="395"/>
    </location>
</feature>
<dbReference type="STRING" id="484498.SAMN05421686_103268"/>
<evidence type="ECO:0000256" key="5">
    <source>
        <dbReference type="ARBA" id="ARBA00013023"/>
    </source>
</evidence>
<dbReference type="GO" id="GO:0008841">
    <property type="term" value="F:dihydrofolate synthase activity"/>
    <property type="evidence" value="ECO:0007669"/>
    <property type="project" value="UniProtKB-EC"/>
</dbReference>
<dbReference type="EMBL" id="FTOH01000003">
    <property type="protein sequence ID" value="SIS68451.1"/>
    <property type="molecule type" value="Genomic_DNA"/>
</dbReference>
<comment type="catalytic activity">
    <reaction evidence="17">
        <text>(6S)-5,6,7,8-tetrahydrofolyl-(gamma-L-Glu)(n) + L-glutamate + ATP = (6S)-5,6,7,8-tetrahydrofolyl-(gamma-L-Glu)(n+1) + ADP + phosphate + H(+)</text>
        <dbReference type="Rhea" id="RHEA:10580"/>
        <dbReference type="Rhea" id="RHEA-COMP:14738"/>
        <dbReference type="Rhea" id="RHEA-COMP:14740"/>
        <dbReference type="ChEBI" id="CHEBI:15378"/>
        <dbReference type="ChEBI" id="CHEBI:29985"/>
        <dbReference type="ChEBI" id="CHEBI:30616"/>
        <dbReference type="ChEBI" id="CHEBI:43474"/>
        <dbReference type="ChEBI" id="CHEBI:141005"/>
        <dbReference type="ChEBI" id="CHEBI:456216"/>
        <dbReference type="EC" id="6.3.2.17"/>
    </reaction>
</comment>
<evidence type="ECO:0000256" key="21">
    <source>
        <dbReference type="PIRNR" id="PIRNR001563"/>
    </source>
</evidence>
<dbReference type="NCBIfam" id="NF008101">
    <property type="entry name" value="PRK10846.1"/>
    <property type="match status" value="1"/>
</dbReference>
<keyword evidence="8 21" id="KW-0436">Ligase</keyword>
<dbReference type="PIRSF" id="PIRSF001563">
    <property type="entry name" value="Folylpolyglu_synth"/>
    <property type="match status" value="1"/>
</dbReference>
<evidence type="ECO:0000256" key="9">
    <source>
        <dbReference type="ARBA" id="ARBA00022723"/>
    </source>
</evidence>
<dbReference type="Proteomes" id="UP000185639">
    <property type="component" value="Unassembled WGS sequence"/>
</dbReference>
<evidence type="ECO:0000256" key="14">
    <source>
        <dbReference type="ARBA" id="ARBA00030048"/>
    </source>
</evidence>
<dbReference type="GO" id="GO:0005524">
    <property type="term" value="F:ATP binding"/>
    <property type="evidence" value="ECO:0007669"/>
    <property type="project" value="UniProtKB-KW"/>
</dbReference>
<evidence type="ECO:0000256" key="15">
    <source>
        <dbReference type="ARBA" id="ARBA00030592"/>
    </source>
</evidence>
<comment type="catalytic activity">
    <reaction evidence="18">
        <text>10-formyltetrahydrofolyl-(gamma-L-Glu)(n) + L-glutamate + ATP = 10-formyltetrahydrofolyl-(gamma-L-Glu)(n+1) + ADP + phosphate + H(+)</text>
        <dbReference type="Rhea" id="RHEA:51904"/>
        <dbReference type="Rhea" id="RHEA-COMP:13088"/>
        <dbReference type="Rhea" id="RHEA-COMP:14300"/>
        <dbReference type="ChEBI" id="CHEBI:15378"/>
        <dbReference type="ChEBI" id="CHEBI:29985"/>
        <dbReference type="ChEBI" id="CHEBI:30616"/>
        <dbReference type="ChEBI" id="CHEBI:43474"/>
        <dbReference type="ChEBI" id="CHEBI:134413"/>
        <dbReference type="ChEBI" id="CHEBI:456216"/>
        <dbReference type="EC" id="6.3.2.17"/>
    </reaction>
</comment>
<feature type="domain" description="Mur ligase central" evidence="23">
    <location>
        <begin position="47"/>
        <end position="186"/>
    </location>
</feature>